<sequence>MARNRRSAKQAGYQLEAQMERWLQWAFADPRICRLRTHGRLDRGDIGNLFYMGQPVVIECKSTANGPDGRPRGVRREFDEALYEAAVVGSDWPVLVKKRDRVTDRDHMAGGRQLAVIQRRTWRLLADNLAEGVGLDWLHDAPLTPLPRNPRLIGADCATVFRLFNHGLPLGPDDA</sequence>
<dbReference type="Proteomes" id="UP000245753">
    <property type="component" value="Unassembled WGS sequence"/>
</dbReference>
<evidence type="ECO:0000313" key="2">
    <source>
        <dbReference type="Proteomes" id="UP000245753"/>
    </source>
</evidence>
<keyword evidence="2" id="KW-1185">Reference proteome</keyword>
<dbReference type="EMBL" id="QFFN01000003">
    <property type="protein sequence ID" value="PWG60479.1"/>
    <property type="molecule type" value="Genomic_DNA"/>
</dbReference>
<name>A0A2U2MUE9_9BIFI</name>
<comment type="caution">
    <text evidence="1">The sequence shown here is derived from an EMBL/GenBank/DDBJ whole genome shotgun (WGS) entry which is preliminary data.</text>
</comment>
<evidence type="ECO:0000313" key="1">
    <source>
        <dbReference type="EMBL" id="PWG60479.1"/>
    </source>
</evidence>
<proteinExistence type="predicted"/>
<protein>
    <submittedName>
        <fullName evidence="1">Uncharacterized protein</fullName>
    </submittedName>
</protein>
<organism evidence="1 2">
    <name type="scientific">Bifidobacterium catulorum</name>
    <dbReference type="NCBI Taxonomy" id="1630173"/>
    <lineage>
        <taxon>Bacteria</taxon>
        <taxon>Bacillati</taxon>
        <taxon>Actinomycetota</taxon>
        <taxon>Actinomycetes</taxon>
        <taxon>Bifidobacteriales</taxon>
        <taxon>Bifidobacteriaceae</taxon>
        <taxon>Bifidobacterium</taxon>
    </lineage>
</organism>
<reference evidence="1 2" key="1">
    <citation type="journal article" date="2018" name="Int. J. Syst. Evol. Microbiol.">
        <title>Bifidobacterium catulorum sp. nov., a novel taxon from the faeces of the baby common marmoset (Callithrix jacchus).</title>
        <authorList>
            <person name="Modesto M."/>
            <person name="Michelini S."/>
            <person name="Oki K."/>
            <person name="Biavati B."/>
            <person name="Watanabe K."/>
            <person name="Mattarelli P."/>
        </authorList>
    </citation>
    <scope>NUCLEOTIDE SEQUENCE [LARGE SCALE GENOMIC DNA]</scope>
    <source>
        <strain evidence="1 2">MRM 8.19</strain>
    </source>
</reference>
<dbReference type="OrthoDB" id="3630198at2"/>
<dbReference type="AlphaFoldDB" id="A0A2U2MUE9"/>
<accession>A0A2U2MUE9</accession>
<gene>
    <name evidence="1" type="ORF">DF200_02465</name>
</gene>
<dbReference type="RefSeq" id="WP_109136707.1">
    <property type="nucleotide sequence ID" value="NZ_QFFN01000003.1"/>
</dbReference>